<dbReference type="SUPFAM" id="SSF46785">
    <property type="entry name" value="Winged helix' DNA-binding domain"/>
    <property type="match status" value="1"/>
</dbReference>
<dbReference type="InterPro" id="IPR000524">
    <property type="entry name" value="Tscrpt_reg_HTH_GntR"/>
</dbReference>
<organism evidence="5 6">
    <name type="scientific">Ureibacillus chungkukjangi</name>
    <dbReference type="NCBI Taxonomy" id="1202712"/>
    <lineage>
        <taxon>Bacteria</taxon>
        <taxon>Bacillati</taxon>
        <taxon>Bacillota</taxon>
        <taxon>Bacilli</taxon>
        <taxon>Bacillales</taxon>
        <taxon>Caryophanaceae</taxon>
        <taxon>Ureibacillus</taxon>
    </lineage>
</organism>
<dbReference type="OrthoDB" id="2592645at2"/>
<keyword evidence="3" id="KW-0804">Transcription</keyword>
<keyword evidence="2 5" id="KW-0238">DNA-binding</keyword>
<dbReference type="Pfam" id="PF00392">
    <property type="entry name" value="GntR"/>
    <property type="match status" value="1"/>
</dbReference>
<dbReference type="Pfam" id="PF07729">
    <property type="entry name" value="FCD"/>
    <property type="match status" value="1"/>
</dbReference>
<dbReference type="SMART" id="SM00895">
    <property type="entry name" value="FCD"/>
    <property type="match status" value="1"/>
</dbReference>
<dbReference type="Gene3D" id="1.20.120.530">
    <property type="entry name" value="GntR ligand-binding domain-like"/>
    <property type="match status" value="1"/>
</dbReference>
<comment type="caution">
    <text evidence="5">The sequence shown here is derived from an EMBL/GenBank/DDBJ whole genome shotgun (WGS) entry which is preliminary data.</text>
</comment>
<keyword evidence="1" id="KW-0805">Transcription regulation</keyword>
<sequence>MSVKGNSVYDFIIQQIKMGDIVPGQTLTERAIANEIGVSRTPIREAFKKLIEQGLMEYEPHKGVKVTLYSKEKIEDLYEIRELLEGLSVGRIAESHSAEDIKLLENYIELAEKEAEQGSLIRLSEINSEFHNTLARLSGNHYLLEIMSDLQMQISLLMSQSLSNKGRPYENIQEHRMIINAIKTGDKSLAEETAKFHVRKSRDNILLKIKGD</sequence>
<evidence type="ECO:0000313" key="5">
    <source>
        <dbReference type="EMBL" id="PYF03712.1"/>
    </source>
</evidence>
<accession>A0A318TFH2</accession>
<dbReference type="SUPFAM" id="SSF48008">
    <property type="entry name" value="GntR ligand-binding domain-like"/>
    <property type="match status" value="1"/>
</dbReference>
<dbReference type="InterPro" id="IPR036388">
    <property type="entry name" value="WH-like_DNA-bd_sf"/>
</dbReference>
<name>A0A318TFH2_9BACL</name>
<evidence type="ECO:0000259" key="4">
    <source>
        <dbReference type="PROSITE" id="PS50949"/>
    </source>
</evidence>
<dbReference type="InterPro" id="IPR008920">
    <property type="entry name" value="TF_FadR/GntR_C"/>
</dbReference>
<proteinExistence type="predicted"/>
<dbReference type="SMART" id="SM00345">
    <property type="entry name" value="HTH_GNTR"/>
    <property type="match status" value="1"/>
</dbReference>
<dbReference type="PANTHER" id="PTHR43537">
    <property type="entry name" value="TRANSCRIPTIONAL REGULATOR, GNTR FAMILY"/>
    <property type="match status" value="1"/>
</dbReference>
<dbReference type="GO" id="GO:0003677">
    <property type="term" value="F:DNA binding"/>
    <property type="evidence" value="ECO:0007669"/>
    <property type="project" value="UniProtKB-KW"/>
</dbReference>
<dbReference type="Proteomes" id="UP000247416">
    <property type="component" value="Unassembled WGS sequence"/>
</dbReference>
<dbReference type="CDD" id="cd07377">
    <property type="entry name" value="WHTH_GntR"/>
    <property type="match status" value="1"/>
</dbReference>
<dbReference type="GO" id="GO:0003700">
    <property type="term" value="F:DNA-binding transcription factor activity"/>
    <property type="evidence" value="ECO:0007669"/>
    <property type="project" value="InterPro"/>
</dbReference>
<dbReference type="PROSITE" id="PS50949">
    <property type="entry name" value="HTH_GNTR"/>
    <property type="match status" value="1"/>
</dbReference>
<reference evidence="5 6" key="1">
    <citation type="submission" date="2018-06" db="EMBL/GenBank/DDBJ databases">
        <title>Genomic Encyclopedia of Archaeal and Bacterial Type Strains, Phase II (KMG-II): from individual species to whole genera.</title>
        <authorList>
            <person name="Goeker M."/>
        </authorList>
    </citation>
    <scope>NUCLEOTIDE SEQUENCE [LARGE SCALE GENOMIC DNA]</scope>
    <source>
        <strain evidence="5 6">KACC 16626</strain>
    </source>
</reference>
<dbReference type="InterPro" id="IPR011711">
    <property type="entry name" value="GntR_C"/>
</dbReference>
<feature type="domain" description="HTH gntR-type" evidence="4">
    <location>
        <begin position="2"/>
        <end position="69"/>
    </location>
</feature>
<protein>
    <submittedName>
        <fullName evidence="5">DNA-binding GntR family transcriptional regulator</fullName>
    </submittedName>
</protein>
<dbReference type="InterPro" id="IPR036390">
    <property type="entry name" value="WH_DNA-bd_sf"/>
</dbReference>
<dbReference type="AlphaFoldDB" id="A0A318TFH2"/>
<evidence type="ECO:0000256" key="1">
    <source>
        <dbReference type="ARBA" id="ARBA00023015"/>
    </source>
</evidence>
<evidence type="ECO:0000313" key="6">
    <source>
        <dbReference type="Proteomes" id="UP000247416"/>
    </source>
</evidence>
<keyword evidence="6" id="KW-1185">Reference proteome</keyword>
<dbReference type="Gene3D" id="1.10.10.10">
    <property type="entry name" value="Winged helix-like DNA-binding domain superfamily/Winged helix DNA-binding domain"/>
    <property type="match status" value="1"/>
</dbReference>
<dbReference type="EMBL" id="QJTJ01000028">
    <property type="protein sequence ID" value="PYF03712.1"/>
    <property type="molecule type" value="Genomic_DNA"/>
</dbReference>
<dbReference type="RefSeq" id="WP_107936830.1">
    <property type="nucleotide sequence ID" value="NZ_CP085009.1"/>
</dbReference>
<dbReference type="PRINTS" id="PR00035">
    <property type="entry name" value="HTHGNTR"/>
</dbReference>
<evidence type="ECO:0000256" key="2">
    <source>
        <dbReference type="ARBA" id="ARBA00023125"/>
    </source>
</evidence>
<evidence type="ECO:0000256" key="3">
    <source>
        <dbReference type="ARBA" id="ARBA00023163"/>
    </source>
</evidence>
<dbReference type="PANTHER" id="PTHR43537:SF45">
    <property type="entry name" value="GNTR FAMILY REGULATORY PROTEIN"/>
    <property type="match status" value="1"/>
</dbReference>
<gene>
    <name evidence="5" type="ORF">BJ095_12815</name>
</gene>